<keyword evidence="10" id="KW-1185">Reference proteome</keyword>
<dbReference type="AlphaFoldDB" id="A0A507R6P8"/>
<dbReference type="GO" id="GO:0019158">
    <property type="term" value="F:mannokinase activity"/>
    <property type="evidence" value="ECO:0007669"/>
    <property type="project" value="TreeGrafter"/>
</dbReference>
<keyword evidence="4 6" id="KW-0418">Kinase</keyword>
<dbReference type="PRINTS" id="PR00475">
    <property type="entry name" value="HEXOKINASE"/>
</dbReference>
<feature type="domain" description="Hexokinase C-terminal" evidence="8">
    <location>
        <begin position="219"/>
        <end position="500"/>
    </location>
</feature>
<dbReference type="GO" id="GO:0001678">
    <property type="term" value="P:intracellular glucose homeostasis"/>
    <property type="evidence" value="ECO:0007669"/>
    <property type="project" value="InterPro"/>
</dbReference>
<evidence type="ECO:0000259" key="8">
    <source>
        <dbReference type="Pfam" id="PF03727"/>
    </source>
</evidence>
<dbReference type="InterPro" id="IPR022672">
    <property type="entry name" value="Hexokinase_N"/>
</dbReference>
<dbReference type="PANTHER" id="PTHR19443:SF29">
    <property type="entry name" value="PHOSPHOTRANSFERASE"/>
    <property type="match status" value="1"/>
</dbReference>
<keyword evidence="2 6" id="KW-0808">Transferase</keyword>
<dbReference type="Proteomes" id="UP000319663">
    <property type="component" value="Unassembled WGS sequence"/>
</dbReference>
<dbReference type="Gene3D" id="3.40.367.20">
    <property type="match status" value="1"/>
</dbReference>
<dbReference type="GO" id="GO:0006013">
    <property type="term" value="P:mannose metabolic process"/>
    <property type="evidence" value="ECO:0007669"/>
    <property type="project" value="TreeGrafter"/>
</dbReference>
<evidence type="ECO:0000256" key="4">
    <source>
        <dbReference type="ARBA" id="ARBA00022777"/>
    </source>
</evidence>
<dbReference type="PANTHER" id="PTHR19443">
    <property type="entry name" value="HEXOKINASE"/>
    <property type="match status" value="1"/>
</dbReference>
<dbReference type="InterPro" id="IPR043129">
    <property type="entry name" value="ATPase_NBD"/>
</dbReference>
<keyword evidence="3 6" id="KW-0547">Nucleotide-binding</keyword>
<dbReference type="STRING" id="5098.A0A507R6P8"/>
<dbReference type="GO" id="GO:0006096">
    <property type="term" value="P:glycolytic process"/>
    <property type="evidence" value="ECO:0007669"/>
    <property type="project" value="UniProtKB-UniPathway"/>
</dbReference>
<evidence type="ECO:0000256" key="2">
    <source>
        <dbReference type="ARBA" id="ARBA00022679"/>
    </source>
</evidence>
<dbReference type="CDD" id="cd24000">
    <property type="entry name" value="ASKHA_NBD_HK"/>
    <property type="match status" value="1"/>
</dbReference>
<dbReference type="GO" id="GO:0005536">
    <property type="term" value="F:D-glucose binding"/>
    <property type="evidence" value="ECO:0007669"/>
    <property type="project" value="InterPro"/>
</dbReference>
<evidence type="ECO:0000313" key="10">
    <source>
        <dbReference type="Proteomes" id="UP000319663"/>
    </source>
</evidence>
<dbReference type="GO" id="GO:0006006">
    <property type="term" value="P:glucose metabolic process"/>
    <property type="evidence" value="ECO:0007669"/>
    <property type="project" value="TreeGrafter"/>
</dbReference>
<dbReference type="Pfam" id="PF03727">
    <property type="entry name" value="Hexokinase_2"/>
    <property type="match status" value="1"/>
</dbReference>
<keyword evidence="6" id="KW-0324">Glycolysis</keyword>
<evidence type="ECO:0000256" key="1">
    <source>
        <dbReference type="ARBA" id="ARBA00009225"/>
    </source>
</evidence>
<gene>
    <name evidence="9" type="ORF">MPDQ_005510</name>
</gene>
<dbReference type="SUPFAM" id="SSF53067">
    <property type="entry name" value="Actin-like ATPase domain"/>
    <property type="match status" value="2"/>
</dbReference>
<dbReference type="PROSITE" id="PS51748">
    <property type="entry name" value="HEXOKINASE_2"/>
    <property type="match status" value="1"/>
</dbReference>
<protein>
    <recommendedName>
        <fullName evidence="6">Phosphotransferase</fullName>
        <ecNumber evidence="6">2.7.1.-</ecNumber>
    </recommendedName>
</protein>
<proteinExistence type="inferred from homology"/>
<keyword evidence="5 6" id="KW-0067">ATP-binding</keyword>
<comment type="caution">
    <text evidence="9">The sequence shown here is derived from an EMBL/GenBank/DDBJ whole genome shotgun (WGS) entry which is preliminary data.</text>
</comment>
<evidence type="ECO:0000259" key="7">
    <source>
        <dbReference type="Pfam" id="PF00349"/>
    </source>
</evidence>
<dbReference type="Pfam" id="PF00349">
    <property type="entry name" value="Hexokinase_1"/>
    <property type="match status" value="1"/>
</dbReference>
<comment type="similarity">
    <text evidence="1 6">Belongs to the hexokinase family.</text>
</comment>
<feature type="domain" description="Hexokinase N-terminal" evidence="7">
    <location>
        <begin position="8"/>
        <end position="207"/>
    </location>
</feature>
<evidence type="ECO:0000256" key="5">
    <source>
        <dbReference type="ARBA" id="ARBA00022840"/>
    </source>
</evidence>
<dbReference type="GO" id="GO:0008865">
    <property type="term" value="F:fructokinase activity"/>
    <property type="evidence" value="ECO:0007669"/>
    <property type="project" value="TreeGrafter"/>
</dbReference>
<dbReference type="EMBL" id="VIFY01000004">
    <property type="protein sequence ID" value="TQB77027.1"/>
    <property type="molecule type" value="Genomic_DNA"/>
</dbReference>
<dbReference type="GO" id="GO:0005524">
    <property type="term" value="F:ATP binding"/>
    <property type="evidence" value="ECO:0007669"/>
    <property type="project" value="UniProtKB-UniRule"/>
</dbReference>
<dbReference type="InterPro" id="IPR001312">
    <property type="entry name" value="Hexokinase"/>
</dbReference>
<dbReference type="GO" id="GO:0005829">
    <property type="term" value="C:cytosol"/>
    <property type="evidence" value="ECO:0007669"/>
    <property type="project" value="TreeGrafter"/>
</dbReference>
<dbReference type="GO" id="GO:0005739">
    <property type="term" value="C:mitochondrion"/>
    <property type="evidence" value="ECO:0007669"/>
    <property type="project" value="TreeGrafter"/>
</dbReference>
<dbReference type="EC" id="2.7.1.-" evidence="6"/>
<dbReference type="GO" id="GO:0004340">
    <property type="term" value="F:glucokinase activity"/>
    <property type="evidence" value="ECO:0007669"/>
    <property type="project" value="TreeGrafter"/>
</dbReference>
<evidence type="ECO:0000313" key="9">
    <source>
        <dbReference type="EMBL" id="TQB77027.1"/>
    </source>
</evidence>
<dbReference type="UniPathway" id="UPA00109">
    <property type="reaction ID" value="UER00180"/>
</dbReference>
<organism evidence="9 10">
    <name type="scientific">Monascus purpureus</name>
    <name type="common">Red mold</name>
    <name type="synonym">Monascus anka</name>
    <dbReference type="NCBI Taxonomy" id="5098"/>
    <lineage>
        <taxon>Eukaryota</taxon>
        <taxon>Fungi</taxon>
        <taxon>Dikarya</taxon>
        <taxon>Ascomycota</taxon>
        <taxon>Pezizomycotina</taxon>
        <taxon>Eurotiomycetes</taxon>
        <taxon>Eurotiomycetidae</taxon>
        <taxon>Eurotiales</taxon>
        <taxon>Aspergillaceae</taxon>
        <taxon>Monascus</taxon>
    </lineage>
</organism>
<dbReference type="Gene3D" id="3.30.420.40">
    <property type="match status" value="1"/>
</dbReference>
<accession>A0A507R6P8</accession>
<evidence type="ECO:0000256" key="3">
    <source>
        <dbReference type="ARBA" id="ARBA00022741"/>
    </source>
</evidence>
<reference evidence="9 10" key="1">
    <citation type="submission" date="2019-06" db="EMBL/GenBank/DDBJ databases">
        <title>Wine fermentation using esterase from Monascus purpureus.</title>
        <authorList>
            <person name="Geng C."/>
            <person name="Zhang Y."/>
        </authorList>
    </citation>
    <scope>NUCLEOTIDE SEQUENCE [LARGE SCALE GENOMIC DNA]</scope>
    <source>
        <strain evidence="9">HQ1</strain>
    </source>
</reference>
<dbReference type="InterPro" id="IPR022673">
    <property type="entry name" value="Hexokinase_C"/>
</dbReference>
<evidence type="ECO:0000256" key="6">
    <source>
        <dbReference type="RuleBase" id="RU362007"/>
    </source>
</evidence>
<sequence>MDNVAAGIQDELAATSLDQFFPIPVTRLPTGKETGHYLAAYVGLSYLRVAFIDLLGESAPATSWGRQRVRRTLEKAWPIEESLKKGNPKNFFAWIGDCIAEVVADSLDPLGNTSSPATVDMGISFCFPMKQNNLHEAILMPTGKGFALNSDLDLRQALLEGYERHTRRPNNDFEPIVTKRRRRRVLPALRIAAITNDTVATLASLAYSVKSLPNSRVVMGLIVGAGCNATVPMQLNDLHESKTRPVLMNTPEAVEALVNTEWTLSAASPPLRELDIITKWDRELESSSDRPGFQPLEYMVGGRYIGELVRIITYDYLHNLLHIPQEALPLKLTNPYCLTTDFLSLVVAAPSPVETLTNELSEKLPPPSSSNWQWSPASAAILRTIASTVQSRSAALIAAAIVGLLNCTDQIHLTSSENLSSTNKTFTNVTGSPKTEHLRSPEELVVAFSGGVIQHYPKYKEIVQRYIDRILLRSGPQDGGKSIFLREASDGGIIGVGVLAGTTAGKEIERIIGSTLPGR</sequence>
<name>A0A507R6P8_MONPU</name>